<evidence type="ECO:0000256" key="5">
    <source>
        <dbReference type="ARBA" id="ARBA00023136"/>
    </source>
</evidence>
<evidence type="ECO:0000256" key="4">
    <source>
        <dbReference type="ARBA" id="ARBA00023065"/>
    </source>
</evidence>
<evidence type="ECO:0000256" key="1">
    <source>
        <dbReference type="ARBA" id="ARBA00004370"/>
    </source>
</evidence>
<keyword evidence="6 7" id="KW-0066">ATP synthesis</keyword>
<evidence type="ECO:0000256" key="7">
    <source>
        <dbReference type="HAMAP-Rule" id="MF_01416"/>
    </source>
</evidence>
<organism evidence="8 9">
    <name type="scientific">Flavobacterium suzhouense</name>
    <dbReference type="NCBI Taxonomy" id="1529638"/>
    <lineage>
        <taxon>Bacteria</taxon>
        <taxon>Pseudomonadati</taxon>
        <taxon>Bacteroidota</taxon>
        <taxon>Flavobacteriia</taxon>
        <taxon>Flavobacteriales</taxon>
        <taxon>Flavobacteriaceae</taxon>
        <taxon>Flavobacterium</taxon>
    </lineage>
</organism>
<dbReference type="HAMAP" id="MF_01416">
    <property type="entry name" value="ATP_synth_delta_bact"/>
    <property type="match status" value="1"/>
</dbReference>
<dbReference type="SUPFAM" id="SSF47928">
    <property type="entry name" value="N-terminal domain of the delta subunit of the F1F0-ATP synthase"/>
    <property type="match status" value="1"/>
</dbReference>
<protein>
    <recommendedName>
        <fullName evidence="7">ATP synthase subunit delta</fullName>
    </recommendedName>
    <alternativeName>
        <fullName evidence="7">ATP synthase F(1) sector subunit delta</fullName>
    </alternativeName>
    <alternativeName>
        <fullName evidence="7">F-type ATPase subunit delta</fullName>
        <shortName evidence="7">F-ATPase subunit delta</shortName>
    </alternativeName>
</protein>
<comment type="similarity">
    <text evidence="7">Belongs to the ATPase delta chain family.</text>
</comment>
<keyword evidence="7" id="KW-1003">Cell membrane</keyword>
<evidence type="ECO:0000256" key="3">
    <source>
        <dbReference type="ARBA" id="ARBA00022781"/>
    </source>
</evidence>
<name>A0ABW5NVN2_9FLAO</name>
<keyword evidence="4 7" id="KW-0406">Ion transport</keyword>
<keyword evidence="7" id="KW-0139">CF(1)</keyword>
<comment type="subcellular location">
    <subcellularLocation>
        <location evidence="7">Cell membrane</location>
        <topology evidence="7">Peripheral membrane protein</topology>
    </subcellularLocation>
    <subcellularLocation>
        <location evidence="1">Membrane</location>
    </subcellularLocation>
</comment>
<dbReference type="InterPro" id="IPR020781">
    <property type="entry name" value="ATPase_OSCP/d_CS"/>
</dbReference>
<dbReference type="Pfam" id="PF00213">
    <property type="entry name" value="OSCP"/>
    <property type="match status" value="1"/>
</dbReference>
<dbReference type="NCBIfam" id="TIGR01145">
    <property type="entry name" value="ATP_synt_delta"/>
    <property type="match status" value="1"/>
</dbReference>
<dbReference type="PRINTS" id="PR00125">
    <property type="entry name" value="ATPASEDELTA"/>
</dbReference>
<gene>
    <name evidence="7 8" type="primary">atpH</name>
    <name evidence="8" type="ORF">ACFSR3_09995</name>
</gene>
<dbReference type="EMBL" id="JBHUMD010000024">
    <property type="protein sequence ID" value="MFD2602385.1"/>
    <property type="molecule type" value="Genomic_DNA"/>
</dbReference>
<comment type="caution">
    <text evidence="8">The sequence shown here is derived from an EMBL/GenBank/DDBJ whole genome shotgun (WGS) entry which is preliminary data.</text>
</comment>
<comment type="function">
    <text evidence="7">This protein is part of the stalk that links CF(0) to CF(1). It either transmits conformational changes from CF(0) to CF(1) or is implicated in proton conduction.</text>
</comment>
<evidence type="ECO:0000313" key="9">
    <source>
        <dbReference type="Proteomes" id="UP001597480"/>
    </source>
</evidence>
<keyword evidence="3 7" id="KW-0375">Hydrogen ion transport</keyword>
<dbReference type="Gene3D" id="1.10.520.20">
    <property type="entry name" value="N-terminal domain of the delta subunit of the F1F0-ATP synthase"/>
    <property type="match status" value="1"/>
</dbReference>
<dbReference type="Proteomes" id="UP001597480">
    <property type="component" value="Unassembled WGS sequence"/>
</dbReference>
<comment type="function">
    <text evidence="7">F(1)F(0) ATP synthase produces ATP from ADP in the presence of a proton or sodium gradient. F-type ATPases consist of two structural domains, F(1) containing the extramembraneous catalytic core and F(0) containing the membrane proton channel, linked together by a central stalk and a peripheral stalk. During catalysis, ATP synthesis in the catalytic domain of F(1) is coupled via a rotary mechanism of the central stalk subunits to proton translocation.</text>
</comment>
<keyword evidence="5 7" id="KW-0472">Membrane</keyword>
<dbReference type="InterPro" id="IPR000711">
    <property type="entry name" value="ATPase_OSCP/dsu"/>
</dbReference>
<dbReference type="PROSITE" id="PS00389">
    <property type="entry name" value="ATPASE_DELTA"/>
    <property type="match status" value="1"/>
</dbReference>
<proteinExistence type="inferred from homology"/>
<keyword evidence="9" id="KW-1185">Reference proteome</keyword>
<dbReference type="RefSeq" id="WP_379820842.1">
    <property type="nucleotide sequence ID" value="NZ_JBHUMD010000024.1"/>
</dbReference>
<evidence type="ECO:0000313" key="8">
    <source>
        <dbReference type="EMBL" id="MFD2602385.1"/>
    </source>
</evidence>
<dbReference type="PANTHER" id="PTHR11910">
    <property type="entry name" value="ATP SYNTHASE DELTA CHAIN"/>
    <property type="match status" value="1"/>
</dbReference>
<reference evidence="9" key="1">
    <citation type="journal article" date="2019" name="Int. J. Syst. Evol. Microbiol.">
        <title>The Global Catalogue of Microorganisms (GCM) 10K type strain sequencing project: providing services to taxonomists for standard genome sequencing and annotation.</title>
        <authorList>
            <consortium name="The Broad Institute Genomics Platform"/>
            <consortium name="The Broad Institute Genome Sequencing Center for Infectious Disease"/>
            <person name="Wu L."/>
            <person name="Ma J."/>
        </authorList>
    </citation>
    <scope>NUCLEOTIDE SEQUENCE [LARGE SCALE GENOMIC DNA]</scope>
    <source>
        <strain evidence="9">KCTC 42107</strain>
    </source>
</reference>
<evidence type="ECO:0000256" key="2">
    <source>
        <dbReference type="ARBA" id="ARBA00022448"/>
    </source>
</evidence>
<keyword evidence="2 7" id="KW-0813">Transport</keyword>
<dbReference type="InterPro" id="IPR026015">
    <property type="entry name" value="ATP_synth_OSCP/delta_N_sf"/>
</dbReference>
<evidence type="ECO:0000256" key="6">
    <source>
        <dbReference type="ARBA" id="ARBA00023310"/>
    </source>
</evidence>
<accession>A0ABW5NVN2</accession>
<sequence>MTGSRAAIRYAKAILDMAQASGAAGNVNEDMALIASTIKDNAELSNFVDSPVVKADVKEAALKEIFAGTQAITQGLFHLLHENKRFEILPLIAEEYKNQFDILNGIEVATVTTAIPLTEELEAKVMAKIKEFSSKKVSIKNVVDPAIIGGFIIRIGDRQFNASVANRLTTLRRELSN</sequence>